<reference evidence="2" key="1">
    <citation type="journal article" date="2020" name="Stud. Mycol.">
        <title>101 Dothideomycetes genomes: A test case for predicting lifestyles and emergence of pathogens.</title>
        <authorList>
            <person name="Haridas S."/>
            <person name="Albert R."/>
            <person name="Binder M."/>
            <person name="Bloem J."/>
            <person name="LaButti K."/>
            <person name="Salamov A."/>
            <person name="Andreopoulos B."/>
            <person name="Baker S."/>
            <person name="Barry K."/>
            <person name="Bills G."/>
            <person name="Bluhm B."/>
            <person name="Cannon C."/>
            <person name="Castanera R."/>
            <person name="Culley D."/>
            <person name="Daum C."/>
            <person name="Ezra D."/>
            <person name="Gonzalez J."/>
            <person name="Henrissat B."/>
            <person name="Kuo A."/>
            <person name="Liang C."/>
            <person name="Lipzen A."/>
            <person name="Lutzoni F."/>
            <person name="Magnuson J."/>
            <person name="Mondo S."/>
            <person name="Nolan M."/>
            <person name="Ohm R."/>
            <person name="Pangilinan J."/>
            <person name="Park H.-J."/>
            <person name="Ramirez L."/>
            <person name="Alfaro M."/>
            <person name="Sun H."/>
            <person name="Tritt A."/>
            <person name="Yoshinaga Y."/>
            <person name="Zwiers L.-H."/>
            <person name="Turgeon B."/>
            <person name="Goodwin S."/>
            <person name="Spatafora J."/>
            <person name="Crous P."/>
            <person name="Grigoriev I."/>
        </authorList>
    </citation>
    <scope>NUCLEOTIDE SEQUENCE [LARGE SCALE GENOMIC DNA]</scope>
    <source>
        <strain evidence="2">CBS 304.66</strain>
    </source>
</reference>
<keyword evidence="2" id="KW-1185">Reference proteome</keyword>
<sequence length="204" mass="22266">MNAWAKCLTMRSVLASFEHKCGGLCDSQAVTRKARTGDEAYNVTECKGNHMDLLSVHPNRALILIGHADGWSSFCLAIMALPTGDLRKRGRGSIECGCVRVWAGSDIYIRACSSTHMITGPRQKAFCAATRVISAAAAAPSSTSSINFISLTREPVHPNSPWTRRQHRQHPLDGPSSVQHDIAVQRLINVVHGPHLRHRQIGAL</sequence>
<comment type="caution">
    <text evidence="1">The sequence shown here is derived from an EMBL/GenBank/DDBJ whole genome shotgun (WGS) entry which is preliminary data.</text>
</comment>
<name>A0A9P4MZ22_9PLEO</name>
<evidence type="ECO:0000313" key="2">
    <source>
        <dbReference type="Proteomes" id="UP000800093"/>
    </source>
</evidence>
<dbReference type="AlphaFoldDB" id="A0A9P4MZ22"/>
<protein>
    <submittedName>
        <fullName evidence="1">Uncharacterized protein</fullName>
    </submittedName>
</protein>
<proteinExistence type="predicted"/>
<accession>A0A9P4MZ22</accession>
<evidence type="ECO:0000313" key="1">
    <source>
        <dbReference type="EMBL" id="KAF2259063.1"/>
    </source>
</evidence>
<gene>
    <name evidence="1" type="ORF">CC78DRAFT_586388</name>
</gene>
<organism evidence="1 2">
    <name type="scientific">Lojkania enalia</name>
    <dbReference type="NCBI Taxonomy" id="147567"/>
    <lineage>
        <taxon>Eukaryota</taxon>
        <taxon>Fungi</taxon>
        <taxon>Dikarya</taxon>
        <taxon>Ascomycota</taxon>
        <taxon>Pezizomycotina</taxon>
        <taxon>Dothideomycetes</taxon>
        <taxon>Pleosporomycetidae</taxon>
        <taxon>Pleosporales</taxon>
        <taxon>Pleosporales incertae sedis</taxon>
        <taxon>Lojkania</taxon>
    </lineage>
</organism>
<dbReference type="Proteomes" id="UP000800093">
    <property type="component" value="Unassembled WGS sequence"/>
</dbReference>
<dbReference type="EMBL" id="ML986723">
    <property type="protein sequence ID" value="KAF2259063.1"/>
    <property type="molecule type" value="Genomic_DNA"/>
</dbReference>